<comment type="catalytic activity">
    <reaction evidence="7">
        <text>orotidine 5'-phosphate + diphosphate = orotate + 5-phospho-alpha-D-ribose 1-diphosphate</text>
        <dbReference type="Rhea" id="RHEA:10380"/>
        <dbReference type="ChEBI" id="CHEBI:30839"/>
        <dbReference type="ChEBI" id="CHEBI:33019"/>
        <dbReference type="ChEBI" id="CHEBI:57538"/>
        <dbReference type="ChEBI" id="CHEBI:58017"/>
        <dbReference type="EC" id="2.4.2.10"/>
    </reaction>
</comment>
<evidence type="ECO:0000259" key="8">
    <source>
        <dbReference type="Pfam" id="PF00156"/>
    </source>
</evidence>
<dbReference type="UniPathway" id="UPA00070">
    <property type="reaction ID" value="UER00119"/>
</dbReference>
<evidence type="ECO:0000256" key="5">
    <source>
        <dbReference type="ARBA" id="ARBA00022842"/>
    </source>
</evidence>
<dbReference type="Pfam" id="PF00156">
    <property type="entry name" value="Pribosyltran"/>
    <property type="match status" value="1"/>
</dbReference>
<dbReference type="InterPro" id="IPR006273">
    <property type="entry name" value="Orotate_PRibTrfase_bac"/>
</dbReference>
<dbReference type="CDD" id="cd06223">
    <property type="entry name" value="PRTases_typeI"/>
    <property type="match status" value="1"/>
</dbReference>
<comment type="cofactor">
    <cofactor evidence="7">
        <name>Mg(2+)</name>
        <dbReference type="ChEBI" id="CHEBI:18420"/>
    </cofactor>
</comment>
<comment type="caution">
    <text evidence="7">Lacks conserved residue(s) required for the propagation of feature annotation.</text>
</comment>
<protein>
    <recommendedName>
        <fullName evidence="2 7">Orotate phosphoribosyltransferase</fullName>
        <shortName evidence="7">OPRT</shortName>
        <shortName evidence="7">OPRTase</shortName>
        <ecNumber evidence="2 7">2.4.2.10</ecNumber>
    </recommendedName>
</protein>
<dbReference type="NCBIfam" id="TIGR01367">
    <property type="entry name" value="pyrE_Therm"/>
    <property type="match status" value="1"/>
</dbReference>
<name>A0A1J5EEW5_9BACT</name>
<evidence type="ECO:0000256" key="3">
    <source>
        <dbReference type="ARBA" id="ARBA00022676"/>
    </source>
</evidence>
<dbReference type="InterPro" id="IPR000836">
    <property type="entry name" value="PRTase_dom"/>
</dbReference>
<keyword evidence="5 7" id="KW-0460">Magnesium</keyword>
<evidence type="ECO:0000256" key="7">
    <source>
        <dbReference type="HAMAP-Rule" id="MF_01208"/>
    </source>
</evidence>
<feature type="binding site" description="in other chain" evidence="7">
    <location>
        <begin position="115"/>
        <end position="123"/>
    </location>
    <ligand>
        <name>5-phospho-alpha-D-ribose 1-diphosphate</name>
        <dbReference type="ChEBI" id="CHEBI:58017"/>
        <note>ligand shared between dimeric partners</note>
    </ligand>
</feature>
<feature type="binding site" evidence="7">
    <location>
        <position position="92"/>
    </location>
    <ligand>
        <name>5-phospho-alpha-D-ribose 1-diphosphate</name>
        <dbReference type="ChEBI" id="CHEBI:58017"/>
        <note>ligand shared between dimeric partners</note>
    </ligand>
</feature>
<keyword evidence="4 7" id="KW-0808">Transferase</keyword>
<dbReference type="SUPFAM" id="SSF53271">
    <property type="entry name" value="PRTase-like"/>
    <property type="match status" value="1"/>
</dbReference>
<dbReference type="PANTHER" id="PTHR19278:SF9">
    <property type="entry name" value="URIDINE 5'-MONOPHOSPHATE SYNTHASE"/>
    <property type="match status" value="1"/>
</dbReference>
<dbReference type="EMBL" id="MNYI01000068">
    <property type="protein sequence ID" value="OIP41878.1"/>
    <property type="molecule type" value="Genomic_DNA"/>
</dbReference>
<dbReference type="STRING" id="1817895.AUJ95_02660"/>
<evidence type="ECO:0000313" key="10">
    <source>
        <dbReference type="Proteomes" id="UP000183085"/>
    </source>
</evidence>
<dbReference type="GO" id="GO:0044205">
    <property type="term" value="P:'de novo' UMP biosynthetic process"/>
    <property type="evidence" value="ECO:0007669"/>
    <property type="project" value="UniProtKB-UniRule"/>
</dbReference>
<evidence type="ECO:0000256" key="4">
    <source>
        <dbReference type="ARBA" id="ARBA00022679"/>
    </source>
</evidence>
<dbReference type="InterPro" id="IPR023031">
    <property type="entry name" value="OPRT"/>
</dbReference>
<accession>A0A1J5EEW5</accession>
<dbReference type="Proteomes" id="UP000183085">
    <property type="component" value="Unassembled WGS sequence"/>
</dbReference>
<dbReference type="InterPro" id="IPR029057">
    <property type="entry name" value="PRTase-like"/>
</dbReference>
<dbReference type="HAMAP" id="MF_01208">
    <property type="entry name" value="PyrE"/>
    <property type="match status" value="1"/>
</dbReference>
<dbReference type="AlphaFoldDB" id="A0A1J5EEW5"/>
<proteinExistence type="inferred from homology"/>
<evidence type="ECO:0000256" key="1">
    <source>
        <dbReference type="ARBA" id="ARBA00004889"/>
    </source>
</evidence>
<sequence>MQVEGNIVSLLLKTEGLLNGHFLLSSGLHSGKYLQCAKILQYPIYATHLGASIAERFKNQKIDVVIGPAIGGIIIAYEVARALGVRALFAEREEQRMTLRRGFEIKKGERVVVVEDIITTGGSVHEVVRLVQGIGGEVAGIGALIDRSEGLTIAGIKPVVLSTMKIETYDPQSCPLCRDKIPLVKPGSKQLLGQQGARV</sequence>
<dbReference type="GO" id="GO:0004588">
    <property type="term" value="F:orotate phosphoribosyltransferase activity"/>
    <property type="evidence" value="ECO:0007669"/>
    <property type="project" value="UniProtKB-UniRule"/>
</dbReference>
<dbReference type="Gene3D" id="3.40.50.2020">
    <property type="match status" value="1"/>
</dbReference>
<keyword evidence="6 7" id="KW-0665">Pyrimidine biosynthesis</keyword>
<reference evidence="9 10" key="1">
    <citation type="journal article" date="2016" name="Environ. Microbiol.">
        <title>Genomic resolution of a cold subsurface aquifer community provides metabolic insights for novel microbes adapted to high CO concentrations.</title>
        <authorList>
            <person name="Probst A.J."/>
            <person name="Castelle C.J."/>
            <person name="Singh A."/>
            <person name="Brown C.T."/>
            <person name="Anantharaman K."/>
            <person name="Sharon I."/>
            <person name="Hug L.A."/>
            <person name="Burstein D."/>
            <person name="Emerson J.B."/>
            <person name="Thomas B.C."/>
            <person name="Banfield J.F."/>
        </authorList>
    </citation>
    <scope>NUCLEOTIDE SEQUENCE [LARGE SCALE GENOMIC DNA]</scope>
    <source>
        <strain evidence="9">CG2_30_40_21</strain>
    </source>
</reference>
<comment type="similarity">
    <text evidence="7">Belongs to the purine/pyrimidine phosphoribosyltransferase family. PyrE subfamily.</text>
</comment>
<dbReference type="EC" id="2.4.2.10" evidence="2 7"/>
<evidence type="ECO:0000313" key="9">
    <source>
        <dbReference type="EMBL" id="OIP41878.1"/>
    </source>
</evidence>
<evidence type="ECO:0000256" key="6">
    <source>
        <dbReference type="ARBA" id="ARBA00022975"/>
    </source>
</evidence>
<keyword evidence="3 7" id="KW-0328">Glycosyltransferase</keyword>
<organism evidence="9 10">
    <name type="scientific">Candidatus Desantisbacteria bacterium CG2_30_40_21</name>
    <dbReference type="NCBI Taxonomy" id="1817895"/>
    <lineage>
        <taxon>Bacteria</taxon>
        <taxon>Candidatus Desantisiibacteriota</taxon>
    </lineage>
</organism>
<gene>
    <name evidence="7" type="primary">pyrE</name>
    <name evidence="9" type="ORF">AUJ95_02660</name>
</gene>
<dbReference type="GO" id="GO:0000287">
    <property type="term" value="F:magnesium ion binding"/>
    <property type="evidence" value="ECO:0007669"/>
    <property type="project" value="UniProtKB-UniRule"/>
</dbReference>
<dbReference type="GO" id="GO:0019856">
    <property type="term" value="P:pyrimidine nucleobase biosynthetic process"/>
    <property type="evidence" value="ECO:0007669"/>
    <property type="project" value="InterPro"/>
</dbReference>
<feature type="binding site" evidence="7">
    <location>
        <position position="119"/>
    </location>
    <ligand>
        <name>orotate</name>
        <dbReference type="ChEBI" id="CHEBI:30839"/>
    </ligand>
</feature>
<evidence type="ECO:0000256" key="2">
    <source>
        <dbReference type="ARBA" id="ARBA00011971"/>
    </source>
</evidence>
<feature type="domain" description="Phosphoribosyltransferase" evidence="8">
    <location>
        <begin position="41"/>
        <end position="150"/>
    </location>
</feature>
<dbReference type="PANTHER" id="PTHR19278">
    <property type="entry name" value="OROTATE PHOSPHORIBOSYLTRANSFERASE"/>
    <property type="match status" value="1"/>
</dbReference>
<comment type="function">
    <text evidence="7">Catalyzes the transfer of a ribosyl phosphate group from 5-phosphoribose 1-diphosphate to orotate, leading to the formation of orotidine monophosphate (OMP).</text>
</comment>
<feature type="binding site" evidence="7">
    <location>
        <position position="147"/>
    </location>
    <ligand>
        <name>orotate</name>
        <dbReference type="ChEBI" id="CHEBI:30839"/>
    </ligand>
</feature>
<comment type="pathway">
    <text evidence="1 7">Pyrimidine metabolism; UMP biosynthesis via de novo pathway; UMP from orotate: step 1/2.</text>
</comment>
<comment type="subunit">
    <text evidence="7">Homodimer.</text>
</comment>
<comment type="caution">
    <text evidence="9">The sequence shown here is derived from an EMBL/GenBank/DDBJ whole genome shotgun (WGS) entry which is preliminary data.</text>
</comment>